<evidence type="ECO:0000313" key="2">
    <source>
        <dbReference type="Proteomes" id="UP000663918"/>
    </source>
</evidence>
<dbReference type="PIRSF" id="PIRSF034285">
    <property type="entry name" value="UCP034285"/>
    <property type="match status" value="1"/>
</dbReference>
<dbReference type="InterPro" id="IPR027417">
    <property type="entry name" value="P-loop_NTPase"/>
</dbReference>
<dbReference type="InterPro" id="IPR017026">
    <property type="entry name" value="ImuA"/>
</dbReference>
<dbReference type="RefSeq" id="WP_207932143.1">
    <property type="nucleotide sequence ID" value="NZ_CP062222.1"/>
</dbReference>
<dbReference type="AlphaFoldDB" id="A0A975C2W3"/>
<dbReference type="KEGG" id="bgoe:IFJ75_08475"/>
<dbReference type="Gene3D" id="3.40.50.300">
    <property type="entry name" value="P-loop containing nucleotide triphosphate hydrolases"/>
    <property type="match status" value="1"/>
</dbReference>
<reference evidence="1" key="1">
    <citation type="submission" date="2020-09" db="EMBL/GenBank/DDBJ databases">
        <title>Brevundimonas sp. LVF2 isolated from a puddle in Goettingen, Germany.</title>
        <authorList>
            <person name="Friedrich I."/>
            <person name="Klassen A."/>
            <person name="Hannes N."/>
            <person name="Schneider D."/>
            <person name="Hertel R."/>
            <person name="Daniel R."/>
        </authorList>
    </citation>
    <scope>NUCLEOTIDE SEQUENCE</scope>
    <source>
        <strain evidence="1">LVF2</strain>
    </source>
</reference>
<keyword evidence="2" id="KW-1185">Reference proteome</keyword>
<evidence type="ECO:0000313" key="1">
    <source>
        <dbReference type="EMBL" id="QTC92863.1"/>
    </source>
</evidence>
<protein>
    <submittedName>
        <fullName evidence="1">Damage-inducible protein</fullName>
    </submittedName>
</protein>
<name>A0A975C2W3_9CAUL</name>
<dbReference type="EMBL" id="CP062222">
    <property type="protein sequence ID" value="QTC92863.1"/>
    <property type="molecule type" value="Genomic_DNA"/>
</dbReference>
<sequence length="258" mass="26849">MSVAPPTSAFETLRKDIARLEAGGRAPGGVLPFGVPDIDARLPAGGLQLGALHEVAGGGNGALHGTASALFVAGVAARTRGPVLWCVTRADLFAPALEQAGLESNRVVYVEAEDEAAVLTAFEEGLRHGGLGAVVGEVARLSMTASRRLQLAAEGSGTLGLAIRRWRRQAEAADFGQPTAAVTRWRVTALPSTPLPSKPLPVAGVGRARWFVELIRCRAGACADFELEACDETGRLALPADLADRSSSTPAWDRRAVA</sequence>
<accession>A0A975C2W3</accession>
<dbReference type="SUPFAM" id="SSF52540">
    <property type="entry name" value="P-loop containing nucleoside triphosphate hydrolases"/>
    <property type="match status" value="1"/>
</dbReference>
<gene>
    <name evidence="1" type="ORF">IFJ75_08475</name>
</gene>
<proteinExistence type="predicted"/>
<organism evidence="1 2">
    <name type="scientific">Brevundimonas goettingensis</name>
    <dbReference type="NCBI Taxonomy" id="2774190"/>
    <lineage>
        <taxon>Bacteria</taxon>
        <taxon>Pseudomonadati</taxon>
        <taxon>Pseudomonadota</taxon>
        <taxon>Alphaproteobacteria</taxon>
        <taxon>Caulobacterales</taxon>
        <taxon>Caulobacteraceae</taxon>
        <taxon>Brevundimonas</taxon>
    </lineage>
</organism>
<dbReference type="Proteomes" id="UP000663918">
    <property type="component" value="Chromosome"/>
</dbReference>